<dbReference type="EMBL" id="KN818293">
    <property type="protein sequence ID" value="KIL60805.1"/>
    <property type="molecule type" value="Genomic_DNA"/>
</dbReference>
<dbReference type="Proteomes" id="UP000054549">
    <property type="component" value="Unassembled WGS sequence"/>
</dbReference>
<feature type="transmembrane region" description="Helical" evidence="1">
    <location>
        <begin position="47"/>
        <end position="70"/>
    </location>
</feature>
<reference evidence="2 3" key="1">
    <citation type="submission" date="2014-04" db="EMBL/GenBank/DDBJ databases">
        <title>Evolutionary Origins and Diversification of the Mycorrhizal Mutualists.</title>
        <authorList>
            <consortium name="DOE Joint Genome Institute"/>
            <consortium name="Mycorrhizal Genomics Consortium"/>
            <person name="Kohler A."/>
            <person name="Kuo A."/>
            <person name="Nagy L.G."/>
            <person name="Floudas D."/>
            <person name="Copeland A."/>
            <person name="Barry K.W."/>
            <person name="Cichocki N."/>
            <person name="Veneault-Fourrey C."/>
            <person name="LaButti K."/>
            <person name="Lindquist E.A."/>
            <person name="Lipzen A."/>
            <person name="Lundell T."/>
            <person name="Morin E."/>
            <person name="Murat C."/>
            <person name="Riley R."/>
            <person name="Ohm R."/>
            <person name="Sun H."/>
            <person name="Tunlid A."/>
            <person name="Henrissat B."/>
            <person name="Grigoriev I.V."/>
            <person name="Hibbett D.S."/>
            <person name="Martin F."/>
        </authorList>
    </citation>
    <scope>NUCLEOTIDE SEQUENCE [LARGE SCALE GENOMIC DNA]</scope>
    <source>
        <strain evidence="2 3">Koide BX008</strain>
    </source>
</reference>
<feature type="transmembrane region" description="Helical" evidence="1">
    <location>
        <begin position="90"/>
        <end position="110"/>
    </location>
</feature>
<feature type="transmembrane region" description="Helical" evidence="1">
    <location>
        <begin position="202"/>
        <end position="225"/>
    </location>
</feature>
<evidence type="ECO:0000313" key="3">
    <source>
        <dbReference type="Proteomes" id="UP000054549"/>
    </source>
</evidence>
<dbReference type="AlphaFoldDB" id="A0A0C2SCV6"/>
<keyword evidence="1" id="KW-0812">Transmembrane</keyword>
<protein>
    <submittedName>
        <fullName evidence="2">Uncharacterized protein</fullName>
    </submittedName>
</protein>
<name>A0A0C2SCV6_AMAMK</name>
<keyword evidence="1" id="KW-1133">Transmembrane helix</keyword>
<feature type="transmembrane region" description="Helical" evidence="1">
    <location>
        <begin position="12"/>
        <end position="35"/>
    </location>
</feature>
<organism evidence="2 3">
    <name type="scientific">Amanita muscaria (strain Koide BX008)</name>
    <dbReference type="NCBI Taxonomy" id="946122"/>
    <lineage>
        <taxon>Eukaryota</taxon>
        <taxon>Fungi</taxon>
        <taxon>Dikarya</taxon>
        <taxon>Basidiomycota</taxon>
        <taxon>Agaricomycotina</taxon>
        <taxon>Agaricomycetes</taxon>
        <taxon>Agaricomycetidae</taxon>
        <taxon>Agaricales</taxon>
        <taxon>Pluteineae</taxon>
        <taxon>Amanitaceae</taxon>
        <taxon>Amanita</taxon>
    </lineage>
</organism>
<feature type="transmembrane region" description="Helical" evidence="1">
    <location>
        <begin position="158"/>
        <end position="182"/>
    </location>
</feature>
<keyword evidence="3" id="KW-1185">Reference proteome</keyword>
<dbReference type="InParanoid" id="A0A0C2SCV6"/>
<dbReference type="HOGENOM" id="CLU_044614_1_1_1"/>
<accession>A0A0C2SCV6</accession>
<feature type="transmembrane region" description="Helical" evidence="1">
    <location>
        <begin position="122"/>
        <end position="146"/>
    </location>
</feature>
<dbReference type="OrthoDB" id="3357408at2759"/>
<sequence>MILKDEPYLIATIIQALLYALYVISLVHALRWLLYEEGWKLRSCKHVNWFMLTITVFVFVFSTADVVIAITLQATFDGLDGGKVITKQLIIASLVVETATYITTDAVLIFRCWLVYQKSWKVVCYPLILWLGNVACMILWASTFIISVRKNATSHDFLSLLALQIFYTSNFAMNLYATSAIVYRVWHVARANNHRASILHRVYRIVAGTGILYTCTSLPLVVTAFLMAKNLTAYIICGGIVRLAITLLAFK</sequence>
<proteinExistence type="predicted"/>
<feature type="transmembrane region" description="Helical" evidence="1">
    <location>
        <begin position="231"/>
        <end position="250"/>
    </location>
</feature>
<dbReference type="STRING" id="946122.A0A0C2SCV6"/>
<evidence type="ECO:0000256" key="1">
    <source>
        <dbReference type="SAM" id="Phobius"/>
    </source>
</evidence>
<gene>
    <name evidence="2" type="ORF">M378DRAFT_908333</name>
</gene>
<evidence type="ECO:0000313" key="2">
    <source>
        <dbReference type="EMBL" id="KIL60805.1"/>
    </source>
</evidence>
<keyword evidence="1" id="KW-0472">Membrane</keyword>